<gene>
    <name evidence="2" type="ORF">H8R27_12880</name>
</gene>
<dbReference type="EMBL" id="JACRUN010000008">
    <property type="protein sequence ID" value="MBC5835783.1"/>
    <property type="molecule type" value="Genomic_DNA"/>
</dbReference>
<dbReference type="InterPro" id="IPR016032">
    <property type="entry name" value="Sig_transdc_resp-reg_C-effctor"/>
</dbReference>
<dbReference type="SUPFAM" id="SSF46894">
    <property type="entry name" value="C-terminal effector domain of the bipartite response regulators"/>
    <property type="match status" value="1"/>
</dbReference>
<dbReference type="InterPro" id="IPR000792">
    <property type="entry name" value="Tscrpt_reg_LuxR_C"/>
</dbReference>
<protein>
    <recommendedName>
        <fullName evidence="1">HTH luxR-type domain-containing protein</fullName>
    </recommendedName>
</protein>
<comment type="caution">
    <text evidence="2">The sequence shown here is derived from an EMBL/GenBank/DDBJ whole genome shotgun (WGS) entry which is preliminary data.</text>
</comment>
<name>A0ABR7J184_9FLAO</name>
<dbReference type="SMART" id="SM00421">
    <property type="entry name" value="HTH_LUXR"/>
    <property type="match status" value="1"/>
</dbReference>
<accession>A0ABR7J184</accession>
<dbReference type="Gene3D" id="1.10.10.10">
    <property type="entry name" value="Winged helix-like DNA-binding domain superfamily/Winged helix DNA-binding domain"/>
    <property type="match status" value="1"/>
</dbReference>
<dbReference type="RefSeq" id="WP_166125530.1">
    <property type="nucleotide sequence ID" value="NZ_JAANOQ010000002.1"/>
</dbReference>
<evidence type="ECO:0000313" key="2">
    <source>
        <dbReference type="EMBL" id="MBC5835783.1"/>
    </source>
</evidence>
<organism evidence="2 3">
    <name type="scientific">Flavobacterium bernardetii</name>
    <dbReference type="NCBI Taxonomy" id="2813823"/>
    <lineage>
        <taxon>Bacteria</taxon>
        <taxon>Pseudomonadati</taxon>
        <taxon>Bacteroidota</taxon>
        <taxon>Flavobacteriia</taxon>
        <taxon>Flavobacteriales</taxon>
        <taxon>Flavobacteriaceae</taxon>
        <taxon>Flavobacterium</taxon>
    </lineage>
</organism>
<dbReference type="Proteomes" id="UP000605990">
    <property type="component" value="Unassembled WGS sequence"/>
</dbReference>
<evidence type="ECO:0000259" key="1">
    <source>
        <dbReference type="SMART" id="SM00421"/>
    </source>
</evidence>
<proteinExistence type="predicted"/>
<sequence>MTNIQIPSGLLDNNVELFSHNGEAMATHEGRVKFLFELPIHILDTIQADLEDNPSAGLALELAGYTSKAEKLNKYTTCRFGSFDTAPDFKDGQLANSEHFNCGYRGSCPMEGVVCGSILINGRTISPFEVRMIEMLATERTLLVIAEDLKISMNTFETRKKVLYQKLKVLSRPKLVAVAYEKGILTAPACSA</sequence>
<dbReference type="InterPro" id="IPR036388">
    <property type="entry name" value="WH-like_DNA-bd_sf"/>
</dbReference>
<keyword evidence="3" id="KW-1185">Reference proteome</keyword>
<feature type="domain" description="HTH luxR-type" evidence="1">
    <location>
        <begin position="122"/>
        <end position="179"/>
    </location>
</feature>
<dbReference type="Pfam" id="PF00196">
    <property type="entry name" value="GerE"/>
    <property type="match status" value="1"/>
</dbReference>
<reference evidence="2 3" key="1">
    <citation type="submission" date="2020-08" db="EMBL/GenBank/DDBJ databases">
        <title>Description of novel Flavobacterium F-408 isolate.</title>
        <authorList>
            <person name="Saticioglu I.B."/>
            <person name="Duman M."/>
            <person name="Altun S."/>
        </authorList>
    </citation>
    <scope>NUCLEOTIDE SEQUENCE [LARGE SCALE GENOMIC DNA]</scope>
    <source>
        <strain evidence="2 3">F-408</strain>
    </source>
</reference>
<evidence type="ECO:0000313" key="3">
    <source>
        <dbReference type="Proteomes" id="UP000605990"/>
    </source>
</evidence>